<evidence type="ECO:0000256" key="1">
    <source>
        <dbReference type="SAM" id="MobiDB-lite"/>
    </source>
</evidence>
<proteinExistence type="predicted"/>
<organism evidence="2">
    <name type="scientific">Amorphochlora amoebiformis</name>
    <dbReference type="NCBI Taxonomy" id="1561963"/>
    <lineage>
        <taxon>Eukaryota</taxon>
        <taxon>Sar</taxon>
        <taxon>Rhizaria</taxon>
        <taxon>Cercozoa</taxon>
        <taxon>Chlorarachniophyceae</taxon>
        <taxon>Amorphochlora</taxon>
    </lineage>
</organism>
<dbReference type="EMBL" id="HBEM01020910">
    <property type="protein sequence ID" value="CAD8455380.1"/>
    <property type="molecule type" value="Transcribed_RNA"/>
</dbReference>
<feature type="region of interest" description="Disordered" evidence="1">
    <location>
        <begin position="30"/>
        <end position="55"/>
    </location>
</feature>
<evidence type="ECO:0000313" key="2">
    <source>
        <dbReference type="EMBL" id="CAD8455379.1"/>
    </source>
</evidence>
<evidence type="ECO:0000313" key="3">
    <source>
        <dbReference type="EMBL" id="CAD8455380.1"/>
    </source>
</evidence>
<reference evidence="2" key="1">
    <citation type="submission" date="2021-01" db="EMBL/GenBank/DDBJ databases">
        <authorList>
            <person name="Corre E."/>
            <person name="Pelletier E."/>
            <person name="Niang G."/>
            <person name="Scheremetjew M."/>
            <person name="Finn R."/>
            <person name="Kale V."/>
            <person name="Holt S."/>
            <person name="Cochrane G."/>
            <person name="Meng A."/>
            <person name="Brown T."/>
            <person name="Cohen L."/>
        </authorList>
    </citation>
    <scope>NUCLEOTIDE SEQUENCE</scope>
    <source>
        <strain evidence="2">CCMP2058</strain>
    </source>
</reference>
<protein>
    <submittedName>
        <fullName evidence="2">Uncharacterized protein</fullName>
    </submittedName>
</protein>
<dbReference type="AlphaFoldDB" id="A0A6T6W868"/>
<sequence length="103" mass="10740">MWNCCCSTEAFLTGSKVGCLSSVPIPHSALPNPQDLSANPSTAVSRCNNGGVSRPRLSARTANVQTPTLPSIVPDESVGRLGVEQMLVSCLASLSETKGPQTR</sequence>
<name>A0A6T6W868_9EUKA</name>
<gene>
    <name evidence="2" type="ORF">LAMO00422_LOCUS14323</name>
    <name evidence="3" type="ORF">LAMO00422_LOCUS14324</name>
</gene>
<feature type="compositionally biased region" description="Polar residues" evidence="1">
    <location>
        <begin position="34"/>
        <end position="51"/>
    </location>
</feature>
<dbReference type="EMBL" id="HBEM01020909">
    <property type="protein sequence ID" value="CAD8455379.1"/>
    <property type="molecule type" value="Transcribed_RNA"/>
</dbReference>
<accession>A0A6T6W868</accession>